<sequence>MNYNRNQARKNLSDPVFYFKNKKKFFWDEMSPQKKFSKDNNN</sequence>
<evidence type="ECO:0000313" key="2">
    <source>
        <dbReference type="Proteomes" id="UP000580250"/>
    </source>
</evidence>
<proteinExistence type="predicted"/>
<comment type="caution">
    <text evidence="1">The sequence shown here is derived from an EMBL/GenBank/DDBJ whole genome shotgun (WGS) entry which is preliminary data.</text>
</comment>
<evidence type="ECO:0000313" key="1">
    <source>
        <dbReference type="EMBL" id="CAD2149773.1"/>
    </source>
</evidence>
<dbReference type="EMBL" id="CAJEWN010000044">
    <property type="protein sequence ID" value="CAD2149773.1"/>
    <property type="molecule type" value="Genomic_DNA"/>
</dbReference>
<dbReference type="Proteomes" id="UP000580250">
    <property type="component" value="Unassembled WGS sequence"/>
</dbReference>
<gene>
    <name evidence="1" type="ORF">MENT_LOCUS9799</name>
</gene>
<protein>
    <submittedName>
        <fullName evidence="1">Uncharacterized protein</fullName>
    </submittedName>
</protein>
<reference evidence="1 2" key="1">
    <citation type="submission" date="2020-08" db="EMBL/GenBank/DDBJ databases">
        <authorList>
            <person name="Koutsovoulos G."/>
            <person name="Danchin GJ E."/>
        </authorList>
    </citation>
    <scope>NUCLEOTIDE SEQUENCE [LARGE SCALE GENOMIC DNA]</scope>
</reference>
<dbReference type="AlphaFoldDB" id="A0A6V7UBG7"/>
<name>A0A6V7UBG7_MELEN</name>
<organism evidence="1 2">
    <name type="scientific">Meloidogyne enterolobii</name>
    <name type="common">Root-knot nematode worm</name>
    <name type="synonym">Meloidogyne mayaguensis</name>
    <dbReference type="NCBI Taxonomy" id="390850"/>
    <lineage>
        <taxon>Eukaryota</taxon>
        <taxon>Metazoa</taxon>
        <taxon>Ecdysozoa</taxon>
        <taxon>Nematoda</taxon>
        <taxon>Chromadorea</taxon>
        <taxon>Rhabditida</taxon>
        <taxon>Tylenchina</taxon>
        <taxon>Tylenchomorpha</taxon>
        <taxon>Tylenchoidea</taxon>
        <taxon>Meloidogynidae</taxon>
        <taxon>Meloidogyninae</taxon>
        <taxon>Meloidogyne</taxon>
    </lineage>
</organism>
<accession>A0A6V7UBG7</accession>